<sequence length="106" mass="11770">MSSWAIYYDVTYLPAMTKLPQETKPEFAARTQAAICEAVGVPAGEFDGSLWYSKSVQESLLTSQREICAKALLSYYFGEKETEDDASILNQSSPPHVQDDRPTVIS</sequence>
<evidence type="ECO:0000313" key="3">
    <source>
        <dbReference type="Proteomes" id="UP000270094"/>
    </source>
</evidence>
<gene>
    <name evidence="2" type="ORF">SVUK_LOCUS15928</name>
</gene>
<dbReference type="Proteomes" id="UP000270094">
    <property type="component" value="Unassembled WGS sequence"/>
</dbReference>
<dbReference type="AlphaFoldDB" id="A0A3P7J692"/>
<evidence type="ECO:0000256" key="1">
    <source>
        <dbReference type="SAM" id="MobiDB-lite"/>
    </source>
</evidence>
<feature type="region of interest" description="Disordered" evidence="1">
    <location>
        <begin position="86"/>
        <end position="106"/>
    </location>
</feature>
<keyword evidence="3" id="KW-1185">Reference proteome</keyword>
<accession>A0A3P7J692</accession>
<proteinExistence type="predicted"/>
<dbReference type="EMBL" id="UYYB01110758">
    <property type="protein sequence ID" value="VDM80930.1"/>
    <property type="molecule type" value="Genomic_DNA"/>
</dbReference>
<dbReference type="OrthoDB" id="5863462at2759"/>
<protein>
    <submittedName>
        <fullName evidence="2">Uncharacterized protein</fullName>
    </submittedName>
</protein>
<reference evidence="2 3" key="1">
    <citation type="submission" date="2018-11" db="EMBL/GenBank/DDBJ databases">
        <authorList>
            <consortium name="Pathogen Informatics"/>
        </authorList>
    </citation>
    <scope>NUCLEOTIDE SEQUENCE [LARGE SCALE GENOMIC DNA]</scope>
</reference>
<name>A0A3P7J692_STRVU</name>
<evidence type="ECO:0000313" key="2">
    <source>
        <dbReference type="EMBL" id="VDM80930.1"/>
    </source>
</evidence>
<feature type="compositionally biased region" description="Basic and acidic residues" evidence="1">
    <location>
        <begin position="97"/>
        <end position="106"/>
    </location>
</feature>
<organism evidence="2 3">
    <name type="scientific">Strongylus vulgaris</name>
    <name type="common">Blood worm</name>
    <dbReference type="NCBI Taxonomy" id="40348"/>
    <lineage>
        <taxon>Eukaryota</taxon>
        <taxon>Metazoa</taxon>
        <taxon>Ecdysozoa</taxon>
        <taxon>Nematoda</taxon>
        <taxon>Chromadorea</taxon>
        <taxon>Rhabditida</taxon>
        <taxon>Rhabditina</taxon>
        <taxon>Rhabditomorpha</taxon>
        <taxon>Strongyloidea</taxon>
        <taxon>Strongylidae</taxon>
        <taxon>Strongylus</taxon>
    </lineage>
</organism>